<proteinExistence type="predicted"/>
<dbReference type="RefSeq" id="WP_173223770.1">
    <property type="nucleotide sequence ID" value="NZ_CP048104.1"/>
</dbReference>
<evidence type="ECO:0000313" key="2">
    <source>
        <dbReference type="Proteomes" id="UP000503088"/>
    </source>
</evidence>
<evidence type="ECO:0000313" key="1">
    <source>
        <dbReference type="EMBL" id="QKG85271.1"/>
    </source>
</evidence>
<reference evidence="1 2" key="1">
    <citation type="submission" date="2020-01" db="EMBL/GenBank/DDBJ databases">
        <authorList>
            <person name="Gulvik C.A."/>
            <person name="Batra D.G."/>
        </authorList>
    </citation>
    <scope>NUCLEOTIDE SEQUENCE [LARGE SCALE GENOMIC DNA]</scope>
    <source>
        <strain evidence="1 2">W9323</strain>
    </source>
</reference>
<sequence>MKMPNSNFIQIKQLEGDLLVSLRQHQLGCTLTTKEIILQKPHVTYHIFLADILGIIPSSTKRQPLHLEWFQEMGIHPSFRNPCYRITVKKLCLINRSGRYDKYGTDLLIPLPDRFIQHIRDKTDLISIPTHMNHP</sequence>
<organism evidence="1 2">
    <name type="scientific">Kroppenstedtia pulmonis</name>
    <dbReference type="NCBI Taxonomy" id="1380685"/>
    <lineage>
        <taxon>Bacteria</taxon>
        <taxon>Bacillati</taxon>
        <taxon>Bacillota</taxon>
        <taxon>Bacilli</taxon>
        <taxon>Bacillales</taxon>
        <taxon>Thermoactinomycetaceae</taxon>
        <taxon>Kroppenstedtia</taxon>
    </lineage>
</organism>
<name>A0A7D4BR31_9BACL</name>
<dbReference type="AlphaFoldDB" id="A0A7D4BR31"/>
<gene>
    <name evidence="1" type="ORF">GXN76_12835</name>
</gene>
<protein>
    <submittedName>
        <fullName evidence="1">Uncharacterized protein</fullName>
    </submittedName>
</protein>
<dbReference type="Proteomes" id="UP000503088">
    <property type="component" value="Chromosome"/>
</dbReference>
<dbReference type="EMBL" id="CP048104">
    <property type="protein sequence ID" value="QKG85271.1"/>
    <property type="molecule type" value="Genomic_DNA"/>
</dbReference>
<accession>A0A7D4BR31</accession>
<dbReference type="KEGG" id="kpul:GXN76_12835"/>
<keyword evidence="2" id="KW-1185">Reference proteome</keyword>